<dbReference type="AlphaFoldDB" id="A0A914S148"/>
<feature type="compositionally biased region" description="Polar residues" evidence="1">
    <location>
        <begin position="1"/>
        <end position="15"/>
    </location>
</feature>
<evidence type="ECO:0000256" key="1">
    <source>
        <dbReference type="SAM" id="MobiDB-lite"/>
    </source>
</evidence>
<dbReference type="WBParaSite" id="PEQ_0001206701-mRNA-1">
    <property type="protein sequence ID" value="PEQ_0001206701-mRNA-1"/>
    <property type="gene ID" value="PEQ_0001206701"/>
</dbReference>
<feature type="compositionally biased region" description="Basic residues" evidence="1">
    <location>
        <begin position="59"/>
        <end position="69"/>
    </location>
</feature>
<name>A0A914S148_PAREQ</name>
<accession>A0A914S148</accession>
<organism evidence="2 3">
    <name type="scientific">Parascaris equorum</name>
    <name type="common">Equine roundworm</name>
    <dbReference type="NCBI Taxonomy" id="6256"/>
    <lineage>
        <taxon>Eukaryota</taxon>
        <taxon>Metazoa</taxon>
        <taxon>Ecdysozoa</taxon>
        <taxon>Nematoda</taxon>
        <taxon>Chromadorea</taxon>
        <taxon>Rhabditida</taxon>
        <taxon>Spirurina</taxon>
        <taxon>Ascaridomorpha</taxon>
        <taxon>Ascaridoidea</taxon>
        <taxon>Ascarididae</taxon>
        <taxon>Parascaris</taxon>
    </lineage>
</organism>
<evidence type="ECO:0000313" key="3">
    <source>
        <dbReference type="WBParaSite" id="PEQ_0001206701-mRNA-1"/>
    </source>
</evidence>
<feature type="compositionally biased region" description="Basic and acidic residues" evidence="1">
    <location>
        <begin position="29"/>
        <end position="43"/>
    </location>
</feature>
<dbReference type="Proteomes" id="UP000887564">
    <property type="component" value="Unplaced"/>
</dbReference>
<protein>
    <submittedName>
        <fullName evidence="3">Uncharacterized protein</fullName>
    </submittedName>
</protein>
<feature type="region of interest" description="Disordered" evidence="1">
    <location>
        <begin position="1"/>
        <end position="78"/>
    </location>
</feature>
<reference evidence="3" key="1">
    <citation type="submission" date="2022-11" db="UniProtKB">
        <authorList>
            <consortium name="WormBaseParasite"/>
        </authorList>
    </citation>
    <scope>IDENTIFICATION</scope>
</reference>
<evidence type="ECO:0000313" key="2">
    <source>
        <dbReference type="Proteomes" id="UP000887564"/>
    </source>
</evidence>
<sequence>DDATSSICGPSSGSQPDAVVHGSGQFANHRRDSPNKKLDKENGTIEDDDEPGGQLQRGGRARSSQKKKKKSEDEMIAF</sequence>
<proteinExistence type="predicted"/>
<keyword evidence="2" id="KW-1185">Reference proteome</keyword>